<reference evidence="3" key="1">
    <citation type="journal article" date="2015" name="BMC Genomics">
        <title>Genomic and transcriptomic analysis of the endophytic fungus Pestalotiopsis fici reveals its lifestyle and high potential for synthesis of natural products.</title>
        <authorList>
            <person name="Wang X."/>
            <person name="Zhang X."/>
            <person name="Liu L."/>
            <person name="Xiang M."/>
            <person name="Wang W."/>
            <person name="Sun X."/>
            <person name="Che Y."/>
            <person name="Guo L."/>
            <person name="Liu G."/>
            <person name="Guo L."/>
            <person name="Wang C."/>
            <person name="Yin W.B."/>
            <person name="Stadler M."/>
            <person name="Zhang X."/>
            <person name="Liu X."/>
        </authorList>
    </citation>
    <scope>NUCLEOTIDE SEQUENCE [LARGE SCALE GENOMIC DNA]</scope>
    <source>
        <strain evidence="3">W106-1 / CGMCC3.15140</strain>
    </source>
</reference>
<feature type="region of interest" description="Disordered" evidence="1">
    <location>
        <begin position="95"/>
        <end position="136"/>
    </location>
</feature>
<dbReference type="eggNOG" id="ENOG502S7FM">
    <property type="taxonomic scope" value="Eukaryota"/>
</dbReference>
<organism evidence="2 3">
    <name type="scientific">Pestalotiopsis fici (strain W106-1 / CGMCC3.15140)</name>
    <dbReference type="NCBI Taxonomy" id="1229662"/>
    <lineage>
        <taxon>Eukaryota</taxon>
        <taxon>Fungi</taxon>
        <taxon>Dikarya</taxon>
        <taxon>Ascomycota</taxon>
        <taxon>Pezizomycotina</taxon>
        <taxon>Sordariomycetes</taxon>
        <taxon>Xylariomycetidae</taxon>
        <taxon>Amphisphaeriales</taxon>
        <taxon>Sporocadaceae</taxon>
        <taxon>Pestalotiopsis</taxon>
    </lineage>
</organism>
<dbReference type="Proteomes" id="UP000030651">
    <property type="component" value="Unassembled WGS sequence"/>
</dbReference>
<feature type="compositionally biased region" description="Acidic residues" evidence="1">
    <location>
        <begin position="441"/>
        <end position="453"/>
    </location>
</feature>
<evidence type="ECO:0000313" key="3">
    <source>
        <dbReference type="Proteomes" id="UP000030651"/>
    </source>
</evidence>
<dbReference type="InParanoid" id="W3X5B7"/>
<gene>
    <name evidence="2" type="ORF">PFICI_07910</name>
</gene>
<feature type="compositionally biased region" description="Low complexity" evidence="1">
    <location>
        <begin position="249"/>
        <end position="260"/>
    </location>
</feature>
<accession>W3X5B7</accession>
<sequence length="453" mass="49233">MFVARDQENLVARHQTGAALKQQQNNQVGARYPKTPIKIPLNDENGGHLKGAKSILGNRTKGNENAASSKGLKGLDKSNFVTPMQPRNRAVLGDKTTNAKSRGPQTVNAKSAIKDIGGTKNQAPTTIKPKQKQPQAETQKLQVHAEEDSPWWEGLEPEYCPPPAVPLSDDDDLLSEILSSKPLSQQSEGAWGFSDDYSLRPYEALEMPGKRLDAQLEELDRGHQELSDSLLFPAIQHELENATSKKPKATSAAPLKAKSTQIKPAPRKPMSTVTSKNAAKALSMDDTTKSMQRRMVKPAAVPSARKKRPSFAIPRFAAPRPAVPQPPATRRTPMANVEANSRTTLGYNKGRAAASALAPATAKPAVKRAQGLSQPKTAGLRRPAATVSNDPDRTITPARFASKQTSTADEDQLWKERVPFLSIFHPEDESDCDLAGSPPPELDDDEFEMGFPE</sequence>
<evidence type="ECO:0000256" key="1">
    <source>
        <dbReference type="SAM" id="MobiDB-lite"/>
    </source>
</evidence>
<feature type="compositionally biased region" description="Polar residues" evidence="1">
    <location>
        <begin position="95"/>
        <end position="109"/>
    </location>
</feature>
<feature type="region of interest" description="Disordered" evidence="1">
    <location>
        <begin position="54"/>
        <end position="82"/>
    </location>
</feature>
<name>W3X5B7_PESFW</name>
<feature type="region of interest" description="Disordered" evidence="1">
    <location>
        <begin position="358"/>
        <end position="413"/>
    </location>
</feature>
<dbReference type="RefSeq" id="XP_007834682.1">
    <property type="nucleotide sequence ID" value="XM_007836491.1"/>
</dbReference>
<protein>
    <submittedName>
        <fullName evidence="2">Uncharacterized protein</fullName>
    </submittedName>
</protein>
<evidence type="ECO:0000313" key="2">
    <source>
        <dbReference type="EMBL" id="ETS80381.1"/>
    </source>
</evidence>
<dbReference type="EMBL" id="KI912113">
    <property type="protein sequence ID" value="ETS80381.1"/>
    <property type="molecule type" value="Genomic_DNA"/>
</dbReference>
<dbReference type="OMA" id="QFTSIFY"/>
<feature type="region of interest" description="Disordered" evidence="1">
    <location>
        <begin position="241"/>
        <end position="308"/>
    </location>
</feature>
<dbReference type="OrthoDB" id="5327145at2759"/>
<keyword evidence="3" id="KW-1185">Reference proteome</keyword>
<dbReference type="GeneID" id="19272923"/>
<dbReference type="HOGENOM" id="CLU_042952_1_0_1"/>
<proteinExistence type="predicted"/>
<feature type="region of interest" description="Disordered" evidence="1">
    <location>
        <begin position="427"/>
        <end position="453"/>
    </location>
</feature>
<dbReference type="KEGG" id="pfy:PFICI_07910"/>
<dbReference type="AlphaFoldDB" id="W3X5B7"/>